<dbReference type="PROSITE" id="PS50297">
    <property type="entry name" value="ANK_REP_REGION"/>
    <property type="match status" value="1"/>
</dbReference>
<proteinExistence type="predicted"/>
<evidence type="ECO:0000313" key="6">
    <source>
        <dbReference type="RefSeq" id="XP_002734343.1"/>
    </source>
</evidence>
<dbReference type="Pfam" id="PF12796">
    <property type="entry name" value="Ank_2"/>
    <property type="match status" value="1"/>
</dbReference>
<dbReference type="SMART" id="SM00248">
    <property type="entry name" value="ANK"/>
    <property type="match status" value="4"/>
</dbReference>
<evidence type="ECO:0000313" key="5">
    <source>
        <dbReference type="Proteomes" id="UP000694865"/>
    </source>
</evidence>
<keyword evidence="1" id="KW-0677">Repeat</keyword>
<feature type="compositionally biased region" description="Polar residues" evidence="4">
    <location>
        <begin position="424"/>
        <end position="435"/>
    </location>
</feature>
<accession>A0ABM0GPB6</accession>
<dbReference type="SUPFAM" id="SSF48403">
    <property type="entry name" value="Ankyrin repeat"/>
    <property type="match status" value="1"/>
</dbReference>
<organism evidence="5 6">
    <name type="scientific">Saccoglossus kowalevskii</name>
    <name type="common">Acorn worm</name>
    <dbReference type="NCBI Taxonomy" id="10224"/>
    <lineage>
        <taxon>Eukaryota</taxon>
        <taxon>Metazoa</taxon>
        <taxon>Hemichordata</taxon>
        <taxon>Enteropneusta</taxon>
        <taxon>Harrimaniidae</taxon>
        <taxon>Saccoglossus</taxon>
    </lineage>
</organism>
<evidence type="ECO:0000256" key="3">
    <source>
        <dbReference type="PROSITE-ProRule" id="PRU00023"/>
    </source>
</evidence>
<name>A0ABM0GPB6_SACKO</name>
<gene>
    <name evidence="6" type="primary">LOC100374675</name>
</gene>
<dbReference type="Proteomes" id="UP000694865">
    <property type="component" value="Unplaced"/>
</dbReference>
<keyword evidence="5" id="KW-1185">Reference proteome</keyword>
<dbReference type="PROSITE" id="PS50088">
    <property type="entry name" value="ANK_REPEAT"/>
    <property type="match status" value="1"/>
</dbReference>
<dbReference type="Gene3D" id="1.25.40.20">
    <property type="entry name" value="Ankyrin repeat-containing domain"/>
    <property type="match status" value="2"/>
</dbReference>
<dbReference type="InterPro" id="IPR036770">
    <property type="entry name" value="Ankyrin_rpt-contain_sf"/>
</dbReference>
<dbReference type="PANTHER" id="PTHR24173:SF76">
    <property type="match status" value="1"/>
</dbReference>
<evidence type="ECO:0000256" key="2">
    <source>
        <dbReference type="ARBA" id="ARBA00023043"/>
    </source>
</evidence>
<keyword evidence="2 3" id="KW-0040">ANK repeat</keyword>
<protein>
    <submittedName>
        <fullName evidence="6">POTE ankyrin domain family member C-like</fullName>
    </submittedName>
</protein>
<feature type="repeat" description="ANK" evidence="3">
    <location>
        <begin position="125"/>
        <end position="161"/>
    </location>
</feature>
<feature type="compositionally biased region" description="Polar residues" evidence="4">
    <location>
        <begin position="396"/>
        <end position="412"/>
    </location>
</feature>
<dbReference type="RefSeq" id="XP_002734343.1">
    <property type="nucleotide sequence ID" value="XM_002734297.2"/>
</dbReference>
<dbReference type="GeneID" id="100374675"/>
<reference evidence="6" key="1">
    <citation type="submission" date="2025-08" db="UniProtKB">
        <authorList>
            <consortium name="RefSeq"/>
        </authorList>
    </citation>
    <scope>IDENTIFICATION</scope>
    <source>
        <tissue evidence="6">Testes</tissue>
    </source>
</reference>
<dbReference type="Pfam" id="PF00023">
    <property type="entry name" value="Ank"/>
    <property type="match status" value="1"/>
</dbReference>
<evidence type="ECO:0000256" key="1">
    <source>
        <dbReference type="ARBA" id="ARBA00022737"/>
    </source>
</evidence>
<sequence>MGYKENNDMQQKKYKEANLKMGEAFRSNSFTEIRSALKVRDADMNFKDPSREEMTPLMKLCYTEIGSKHRRELARLIIEQPKMDINTQDEKGRTALAHACILELDDLVRVFSEHIDIDPNIADDAGNTPLMYATRSGNISVVVALLNCFRKFGLEVDQANDLGETPLLEAAKNGDNNICRHLVTIGKADLTARDKVNYGTAQEYAMESGRCHTPDILMLSPVAQRKTKLRRAREARGKKILSDYVTETRHYNHQVSEIHMPLESCPKKDFGFFVVSKNGLSAEEMQAKRSLSFQVGRHLMERLTEKPDLEKREEQEMDEYLTMKVQSSSLPNLADLNHGYEKWKRGESPLSKSFPCGAPVEQCDYSRPRAWTTGNVILPPVKTTSTKPGSPRPATRISTSPKTIGHSSSPDSQRQRRTGVVSKYANTPCSGTPRSPTGGPRLTSPGTSPPRPMRKISLPSRLPCMPSGAKTTTPPSAPPPRQRKISAPSMLPKRMHKNPPNAIPSYIYKEW</sequence>
<dbReference type="InterPro" id="IPR002110">
    <property type="entry name" value="Ankyrin_rpt"/>
</dbReference>
<evidence type="ECO:0000256" key="4">
    <source>
        <dbReference type="SAM" id="MobiDB-lite"/>
    </source>
</evidence>
<feature type="region of interest" description="Disordered" evidence="4">
    <location>
        <begin position="376"/>
        <end position="511"/>
    </location>
</feature>
<dbReference type="PANTHER" id="PTHR24173">
    <property type="entry name" value="ANKYRIN REPEAT CONTAINING"/>
    <property type="match status" value="1"/>
</dbReference>